<sequence>MRPSALFCWALAASTAAAGVLPLPYQLGEHVDLRADAVGFTGGWGSVPEKERLKLRQKAGYTWTFPNEPEGYKKRQEQRWVEIQALDHYQERLDNFVQYTQVRTVPNYTQNGFDVVDIPHDLWQRMRDRLHEQLPKARTESEVQGIYGSERPRMVGHGEGRNLLSELQPILEKWVPDIETGLQPVTAYGMRAYGRGASLGFHTDRVDTHVISAIVHVDHKYDDDAEPWPIEIEGHDGLRHSVDLKPGQMLLYESAKCPHGRSTALKGDWYASVFVHYKPKDMATYWPYQQKDVWLAVPPGWDSKPLMDDGTPGERWAGAFLTHDSVVVQGMADRLATSSKKGLPDKVKRNLAAAHPAPAPNNHKRMRHESRIDPELLKKAHEAALAAGEEPVKRQGPSLSQVAPKDIPKEHTGEDLDDDDDGDDAEEAKAALKRPEGRTLKKSARRDRVVPARRRGRRRDDDDDAAPRPKKAEEDDDEVEVVVGGSLLLMGFGWWFGGISLVSLTLCLRRAVVTRGRSLDPRRLGRKEKADLPI</sequence>
<evidence type="ECO:0000313" key="5">
    <source>
        <dbReference type="Proteomes" id="UP000789595"/>
    </source>
</evidence>
<evidence type="ECO:0000256" key="1">
    <source>
        <dbReference type="SAM" id="MobiDB-lite"/>
    </source>
</evidence>
<keyword evidence="2" id="KW-0472">Membrane</keyword>
<evidence type="ECO:0000256" key="2">
    <source>
        <dbReference type="SAM" id="Phobius"/>
    </source>
</evidence>
<comment type="caution">
    <text evidence="4">The sequence shown here is derived from an EMBL/GenBank/DDBJ whole genome shotgun (WGS) entry which is preliminary data.</text>
</comment>
<organism evidence="4 5">
    <name type="scientific">Pelagomonas calceolata</name>
    <dbReference type="NCBI Taxonomy" id="35677"/>
    <lineage>
        <taxon>Eukaryota</taxon>
        <taxon>Sar</taxon>
        <taxon>Stramenopiles</taxon>
        <taxon>Ochrophyta</taxon>
        <taxon>Pelagophyceae</taxon>
        <taxon>Pelagomonadales</taxon>
        <taxon>Pelagomonadaceae</taxon>
        <taxon>Pelagomonas</taxon>
    </lineage>
</organism>
<accession>A0A8J2WRE7</accession>
<evidence type="ECO:0008006" key="6">
    <source>
        <dbReference type="Google" id="ProtNLM"/>
    </source>
</evidence>
<feature type="transmembrane region" description="Helical" evidence="2">
    <location>
        <begin position="487"/>
        <end position="508"/>
    </location>
</feature>
<feature type="compositionally biased region" description="Basic residues" evidence="1">
    <location>
        <begin position="440"/>
        <end position="457"/>
    </location>
</feature>
<dbReference type="OrthoDB" id="37542at2759"/>
<dbReference type="AlphaFoldDB" id="A0A8J2WRE7"/>
<feature type="region of interest" description="Disordered" evidence="1">
    <location>
        <begin position="385"/>
        <end position="478"/>
    </location>
</feature>
<proteinExistence type="predicted"/>
<feature type="chain" id="PRO_5035236189" description="Fe2OG dioxygenase domain-containing protein" evidence="3">
    <location>
        <begin position="19"/>
        <end position="534"/>
    </location>
</feature>
<protein>
    <recommendedName>
        <fullName evidence="6">Fe2OG dioxygenase domain-containing protein</fullName>
    </recommendedName>
</protein>
<keyword evidence="3" id="KW-0732">Signal</keyword>
<dbReference type="Proteomes" id="UP000789595">
    <property type="component" value="Unassembled WGS sequence"/>
</dbReference>
<gene>
    <name evidence="4" type="ORF">PECAL_1P06240</name>
</gene>
<feature type="compositionally biased region" description="Basic and acidic residues" evidence="1">
    <location>
        <begin position="427"/>
        <end position="439"/>
    </location>
</feature>
<keyword evidence="5" id="KW-1185">Reference proteome</keyword>
<keyword evidence="2" id="KW-1133">Transmembrane helix</keyword>
<evidence type="ECO:0000313" key="4">
    <source>
        <dbReference type="EMBL" id="CAH0364269.1"/>
    </source>
</evidence>
<dbReference type="EMBL" id="CAKKNE010000001">
    <property type="protein sequence ID" value="CAH0364269.1"/>
    <property type="molecule type" value="Genomic_DNA"/>
</dbReference>
<name>A0A8J2WRE7_9STRA</name>
<reference evidence="4" key="1">
    <citation type="submission" date="2021-11" db="EMBL/GenBank/DDBJ databases">
        <authorList>
            <consortium name="Genoscope - CEA"/>
            <person name="William W."/>
        </authorList>
    </citation>
    <scope>NUCLEOTIDE SEQUENCE</scope>
</reference>
<feature type="compositionally biased region" description="Acidic residues" evidence="1">
    <location>
        <begin position="415"/>
        <end position="426"/>
    </location>
</feature>
<evidence type="ECO:0000256" key="3">
    <source>
        <dbReference type="SAM" id="SignalP"/>
    </source>
</evidence>
<feature type="signal peptide" evidence="3">
    <location>
        <begin position="1"/>
        <end position="18"/>
    </location>
</feature>
<keyword evidence="2" id="KW-0812">Transmembrane</keyword>